<dbReference type="RefSeq" id="WP_062591770.1">
    <property type="nucleotide sequence ID" value="NZ_LQZQ01000045.1"/>
</dbReference>
<accession>A0A150X7B0</accession>
<dbReference type="Gene3D" id="3.40.50.300">
    <property type="entry name" value="P-loop containing nucleotide triphosphate hydrolases"/>
    <property type="match status" value="1"/>
</dbReference>
<dbReference type="EMBL" id="LQZQ01000045">
    <property type="protein sequence ID" value="KYG74598.1"/>
    <property type="molecule type" value="Genomic_DNA"/>
</dbReference>
<evidence type="ECO:0008006" key="3">
    <source>
        <dbReference type="Google" id="ProtNLM"/>
    </source>
</evidence>
<reference evidence="1" key="1">
    <citation type="submission" date="2016-01" db="EMBL/GenBank/DDBJ databases">
        <title>Genome sequencing of Roseivirga ehrenbergii KMM 6017.</title>
        <authorList>
            <person name="Selvaratnam C."/>
            <person name="Thevarajoo S."/>
            <person name="Goh K.M."/>
            <person name="Ee R."/>
            <person name="Chan K.-G."/>
            <person name="Chong C.S."/>
        </authorList>
    </citation>
    <scope>NUCLEOTIDE SEQUENCE [LARGE SCALE GENOMIC DNA]</scope>
    <source>
        <strain evidence="1">KMM 6017</strain>
    </source>
</reference>
<sequence>MTDYDKSFEALVEFEKKSNEFLKSDLSESDTRSKILDKIIIDVLGWTEFDIEREGWVRVGFFDYEIKTATFQFVVEAKKNFQEFKLPSKGNEVKAKTIYDGNRDVIDQIRQYLFERGLAFGVITNGTQFIIGQFSNTQGADWKEQKCLYFKDLEDIKKNFDKFYDLLSREYVGKYGKIKITKSSNIGKTIVKDSNLKRKNFELVRNQISQHLIPVINKVFEEIYNTESLEAKKILEECYVRNKDVKKYNSELGFIFSDTPPTFDSRIVPVQNTDSTHEQLTDQLFVDTSVLPDPIILIGTAGAGKTTFIKYFTEVLLSKKQKKNRPLVYLDFRLYTSQTIRDTKYIYQNIIEQLENTYPELNLSKLNILKTIYKQDIEKKKDGVWAHIVNDISRLDEEVSKFIESKQSDPLVHLEAISKYLLHKCSKRICVLFDNADQLNEADQKEVFLLGNGLNRNLKCISIISLREGYFYKWKDKPPFNAYQSIVYHITAPPYREVLKRRINYVMTKFDFQELNLSAANKSIKFQKGSLEHLFKNLYDTLFSKENSEVMEFLEETSYPNTRQGLENFKSFLLSGHSKITEYMSFDYGVGDGIPIWEFFKSVALDSNYYYEASKSKVINLFYPSKNNTNHFTKTRILNYLFNRLSQSSKKYDYFKVGDVTEQFLKAGYTIDVIEEELQELFDYKLISTSEYTEDIEEETSLDSNSMISITSVGVYYLKSLVSRFHYIDLVLQDTPIYAEDSFGQLINVFPDSDEYGNRDLQQRKESVESFIDYLKSQEKNDKKFVSNFDDQSIMFDVVESLKQKLSKDLERLDKVIKRQKNPA</sequence>
<comment type="caution">
    <text evidence="1">The sequence shown here is derived from an EMBL/GenBank/DDBJ whole genome shotgun (WGS) entry which is preliminary data.</text>
</comment>
<dbReference type="SUPFAM" id="SSF52540">
    <property type="entry name" value="P-loop containing nucleoside triphosphate hydrolases"/>
    <property type="match status" value="1"/>
</dbReference>
<proteinExistence type="predicted"/>
<name>A0A150X7B0_ROSEK</name>
<keyword evidence="2" id="KW-1185">Reference proteome</keyword>
<gene>
    <name evidence="1" type="ORF">MB14_05155</name>
</gene>
<evidence type="ECO:0000313" key="2">
    <source>
        <dbReference type="Proteomes" id="UP000075583"/>
    </source>
</evidence>
<dbReference type="Proteomes" id="UP000075583">
    <property type="component" value="Unassembled WGS sequence"/>
</dbReference>
<organism evidence="1 2">
    <name type="scientific">Roseivirga ehrenbergii (strain DSM 102268 / JCM 13514 / KCTC 12282 / NCIMB 14502 / KMM 6017)</name>
    <dbReference type="NCBI Taxonomy" id="279360"/>
    <lineage>
        <taxon>Bacteria</taxon>
        <taxon>Pseudomonadati</taxon>
        <taxon>Bacteroidota</taxon>
        <taxon>Cytophagia</taxon>
        <taxon>Cytophagales</taxon>
        <taxon>Roseivirgaceae</taxon>
        <taxon>Roseivirga</taxon>
    </lineage>
</organism>
<dbReference type="AlphaFoldDB" id="A0A150X7B0"/>
<dbReference type="OrthoDB" id="9804077at2"/>
<evidence type="ECO:0000313" key="1">
    <source>
        <dbReference type="EMBL" id="KYG74598.1"/>
    </source>
</evidence>
<dbReference type="InterPro" id="IPR027417">
    <property type="entry name" value="P-loop_NTPase"/>
</dbReference>
<protein>
    <recommendedName>
        <fullName evidence="3">AAA+ ATPase domain-containing protein</fullName>
    </recommendedName>
</protein>